<dbReference type="Proteomes" id="UP000277204">
    <property type="component" value="Unassembled WGS sequence"/>
</dbReference>
<keyword evidence="2" id="KW-1185">Reference proteome</keyword>
<organism evidence="1 2">
    <name type="scientific">Schistosoma margrebowiei</name>
    <dbReference type="NCBI Taxonomy" id="48269"/>
    <lineage>
        <taxon>Eukaryota</taxon>
        <taxon>Metazoa</taxon>
        <taxon>Spiralia</taxon>
        <taxon>Lophotrochozoa</taxon>
        <taxon>Platyhelminthes</taxon>
        <taxon>Trematoda</taxon>
        <taxon>Digenea</taxon>
        <taxon>Strigeidida</taxon>
        <taxon>Schistosomatoidea</taxon>
        <taxon>Schistosomatidae</taxon>
        <taxon>Schistosoma</taxon>
    </lineage>
</organism>
<gene>
    <name evidence="1" type="ORF">SMRZ_LOCUS11116</name>
</gene>
<protein>
    <submittedName>
        <fullName evidence="1">Uncharacterized protein</fullName>
    </submittedName>
</protein>
<evidence type="ECO:0000313" key="1">
    <source>
        <dbReference type="EMBL" id="VDO93716.1"/>
    </source>
</evidence>
<dbReference type="EMBL" id="UZAI01006084">
    <property type="protein sequence ID" value="VDO93716.1"/>
    <property type="molecule type" value="Genomic_DNA"/>
</dbReference>
<sequence length="158" mass="17446">MKDLNEGPDIAHNEAESLSKLAMALEQMGYSADLNFVITIESIVKNLPTVIQIRWAKTEGKITANGREPTFAELTEFVSSRVGILLGEFGHIATASKRAVSKVACFTQSLSFGKIVIKSSCVICRETYSVDKFFQFSALAVNKKVAKTREKRLCFCCL</sequence>
<proteinExistence type="predicted"/>
<evidence type="ECO:0000313" key="2">
    <source>
        <dbReference type="Proteomes" id="UP000277204"/>
    </source>
</evidence>
<name>A0A183M4Y9_9TREM</name>
<dbReference type="AlphaFoldDB" id="A0A183M4Y9"/>
<accession>A0A183M4Y9</accession>
<reference evidence="1 2" key="1">
    <citation type="submission" date="2018-11" db="EMBL/GenBank/DDBJ databases">
        <authorList>
            <consortium name="Pathogen Informatics"/>
        </authorList>
    </citation>
    <scope>NUCLEOTIDE SEQUENCE [LARGE SCALE GENOMIC DNA]</scope>
    <source>
        <strain evidence="1 2">Zambia</strain>
    </source>
</reference>